<protein>
    <submittedName>
        <fullName evidence="1">Uncharacterized protein</fullName>
    </submittedName>
</protein>
<evidence type="ECO:0000313" key="2">
    <source>
        <dbReference type="Proteomes" id="UP001152519"/>
    </source>
</evidence>
<reference evidence="1" key="1">
    <citation type="submission" date="2021-05" db="EMBL/GenBank/DDBJ databases">
        <authorList>
            <person name="Arsene-Ploetze F."/>
        </authorList>
    </citation>
    <scope>NUCLEOTIDE SEQUENCE</scope>
    <source>
        <strain evidence="1">DSM 42138</strain>
    </source>
</reference>
<dbReference type="RefSeq" id="WP_251486661.1">
    <property type="nucleotide sequence ID" value="NZ_CAJSLV010000044.1"/>
</dbReference>
<dbReference type="AlphaFoldDB" id="A0A9W4DLS3"/>
<name>A0A9W4DLS3_9ACTN</name>
<sequence length="82" mass="8959">MTPGQPSTAAPTTHSLWTIARIQNTLSSEVLIRRFLLDLTHAPEHEVMNVFTAWQEVAATIEQHSSEAPALPASIQPATEGR</sequence>
<dbReference type="Proteomes" id="UP001152519">
    <property type="component" value="Unassembled WGS sequence"/>
</dbReference>
<gene>
    <name evidence="1" type="ORF">SCOCK_160126</name>
</gene>
<evidence type="ECO:0000313" key="1">
    <source>
        <dbReference type="EMBL" id="CAG6392344.1"/>
    </source>
</evidence>
<accession>A0A9W4DLS3</accession>
<proteinExistence type="predicted"/>
<dbReference type="EMBL" id="CAJSLV010000044">
    <property type="protein sequence ID" value="CAG6392344.1"/>
    <property type="molecule type" value="Genomic_DNA"/>
</dbReference>
<organism evidence="1 2">
    <name type="scientific">Actinacidiphila cocklensis</name>
    <dbReference type="NCBI Taxonomy" id="887465"/>
    <lineage>
        <taxon>Bacteria</taxon>
        <taxon>Bacillati</taxon>
        <taxon>Actinomycetota</taxon>
        <taxon>Actinomycetes</taxon>
        <taxon>Kitasatosporales</taxon>
        <taxon>Streptomycetaceae</taxon>
        <taxon>Actinacidiphila</taxon>
    </lineage>
</organism>
<keyword evidence="2" id="KW-1185">Reference proteome</keyword>
<comment type="caution">
    <text evidence="1">The sequence shown here is derived from an EMBL/GenBank/DDBJ whole genome shotgun (WGS) entry which is preliminary data.</text>
</comment>